<feature type="binding site" evidence="13">
    <location>
        <position position="320"/>
    </location>
    <ligand>
        <name>S-adenosyl-L-methionine</name>
        <dbReference type="ChEBI" id="CHEBI:59789"/>
    </ligand>
</feature>
<evidence type="ECO:0000256" key="11">
    <source>
        <dbReference type="ARBA" id="ARBA00031088"/>
    </source>
</evidence>
<evidence type="ECO:0000256" key="1">
    <source>
        <dbReference type="ARBA" id="ARBA00002724"/>
    </source>
</evidence>
<comment type="similarity">
    <text evidence="13">Belongs to the class I-like SAM-binding methyltransferase superfamily. RsmB/NOP family.</text>
</comment>
<dbReference type="Gene3D" id="1.10.940.10">
    <property type="entry name" value="NusB-like"/>
    <property type="match status" value="1"/>
</dbReference>
<comment type="subcellular location">
    <subcellularLocation>
        <location evidence="2">Cytoplasm</location>
    </subcellularLocation>
</comment>
<dbReference type="FunFam" id="3.40.50.150:FF:000022">
    <property type="entry name" value="Ribosomal RNA small subunit methyltransferase B"/>
    <property type="match status" value="1"/>
</dbReference>
<dbReference type="Gene3D" id="3.30.70.1170">
    <property type="entry name" value="Sun protein, domain 3"/>
    <property type="match status" value="1"/>
</dbReference>
<evidence type="ECO:0000313" key="16">
    <source>
        <dbReference type="EMBL" id="VFJ62757.1"/>
    </source>
</evidence>
<reference evidence="15" key="1">
    <citation type="submission" date="2019-02" db="EMBL/GenBank/DDBJ databases">
        <authorList>
            <person name="Gruber-Vodicka R. H."/>
            <person name="Seah K. B. B."/>
        </authorList>
    </citation>
    <scope>NUCLEOTIDE SEQUENCE</scope>
    <source>
        <strain evidence="16">BECK_BZ106</strain>
        <strain evidence="15">BECK_BZ15</strain>
    </source>
</reference>
<evidence type="ECO:0000259" key="14">
    <source>
        <dbReference type="PROSITE" id="PS51686"/>
    </source>
</evidence>
<evidence type="ECO:0000256" key="12">
    <source>
        <dbReference type="ARBA" id="ARBA00047283"/>
    </source>
</evidence>
<dbReference type="SUPFAM" id="SSF48013">
    <property type="entry name" value="NusB-like"/>
    <property type="match status" value="1"/>
</dbReference>
<keyword evidence="4" id="KW-0963">Cytoplasm</keyword>
<dbReference type="PANTHER" id="PTHR22807:SF61">
    <property type="entry name" value="NOL1_NOP2_SUN FAMILY PROTEIN _ ANTITERMINATION NUSB DOMAIN-CONTAINING PROTEIN"/>
    <property type="match status" value="1"/>
</dbReference>
<dbReference type="InterPro" id="IPR049560">
    <property type="entry name" value="MeTrfase_RsmB-F_NOP2_cat"/>
</dbReference>
<comment type="catalytic activity">
    <reaction evidence="12">
        <text>cytidine(967) in 16S rRNA + S-adenosyl-L-methionine = 5-methylcytidine(967) in 16S rRNA + S-adenosyl-L-homocysteine + H(+)</text>
        <dbReference type="Rhea" id="RHEA:42748"/>
        <dbReference type="Rhea" id="RHEA-COMP:10219"/>
        <dbReference type="Rhea" id="RHEA-COMP:10220"/>
        <dbReference type="ChEBI" id="CHEBI:15378"/>
        <dbReference type="ChEBI" id="CHEBI:57856"/>
        <dbReference type="ChEBI" id="CHEBI:59789"/>
        <dbReference type="ChEBI" id="CHEBI:74483"/>
        <dbReference type="ChEBI" id="CHEBI:82748"/>
        <dbReference type="EC" id="2.1.1.176"/>
    </reaction>
</comment>
<evidence type="ECO:0000313" key="15">
    <source>
        <dbReference type="EMBL" id="VFJ58569.1"/>
    </source>
</evidence>
<name>A0A450SX18_9GAMM</name>
<evidence type="ECO:0000256" key="5">
    <source>
        <dbReference type="ARBA" id="ARBA00022552"/>
    </source>
</evidence>
<feature type="active site" description="Nucleophile" evidence="13">
    <location>
        <position position="373"/>
    </location>
</feature>
<dbReference type="AlphaFoldDB" id="A0A450SX18"/>
<dbReference type="GO" id="GO:0005829">
    <property type="term" value="C:cytosol"/>
    <property type="evidence" value="ECO:0007669"/>
    <property type="project" value="TreeGrafter"/>
</dbReference>
<feature type="domain" description="SAM-dependent MTase RsmB/NOP-type" evidence="14">
    <location>
        <begin position="163"/>
        <end position="438"/>
    </location>
</feature>
<evidence type="ECO:0000256" key="6">
    <source>
        <dbReference type="ARBA" id="ARBA00022603"/>
    </source>
</evidence>
<keyword evidence="6 13" id="KW-0489">Methyltransferase</keyword>
<accession>A0A450SX18</accession>
<dbReference type="PANTHER" id="PTHR22807">
    <property type="entry name" value="NOP2 YEAST -RELATED NOL1/NOP2/FMU SUN DOMAIN-CONTAINING"/>
    <property type="match status" value="1"/>
</dbReference>
<dbReference type="PRINTS" id="PR02008">
    <property type="entry name" value="RCMTFAMILY"/>
</dbReference>
<dbReference type="NCBIfam" id="TIGR00563">
    <property type="entry name" value="rsmB"/>
    <property type="match status" value="1"/>
</dbReference>
<feature type="binding site" evidence="13">
    <location>
        <position position="275"/>
    </location>
    <ligand>
        <name>S-adenosyl-L-methionine</name>
        <dbReference type="ChEBI" id="CHEBI:59789"/>
    </ligand>
</feature>
<evidence type="ECO:0000256" key="8">
    <source>
        <dbReference type="ARBA" id="ARBA00022691"/>
    </source>
</evidence>
<dbReference type="Pfam" id="PF01029">
    <property type="entry name" value="NusB"/>
    <property type="match status" value="1"/>
</dbReference>
<feature type="binding site" evidence="13">
    <location>
        <begin position="251"/>
        <end position="257"/>
    </location>
    <ligand>
        <name>S-adenosyl-L-methionine</name>
        <dbReference type="ChEBI" id="CHEBI:59789"/>
    </ligand>
</feature>
<dbReference type="GO" id="GO:0070475">
    <property type="term" value="P:rRNA base methylation"/>
    <property type="evidence" value="ECO:0007669"/>
    <property type="project" value="TreeGrafter"/>
</dbReference>
<dbReference type="GO" id="GO:0003723">
    <property type="term" value="F:RNA binding"/>
    <property type="evidence" value="ECO:0007669"/>
    <property type="project" value="UniProtKB-UniRule"/>
</dbReference>
<dbReference type="GO" id="GO:0009383">
    <property type="term" value="F:rRNA (cytosine-C5-)-methyltransferase activity"/>
    <property type="evidence" value="ECO:0007669"/>
    <property type="project" value="TreeGrafter"/>
</dbReference>
<dbReference type="Gene3D" id="1.10.287.730">
    <property type="entry name" value="Helix hairpin bin"/>
    <property type="match status" value="1"/>
</dbReference>
<evidence type="ECO:0000256" key="13">
    <source>
        <dbReference type="PROSITE-ProRule" id="PRU01023"/>
    </source>
</evidence>
<evidence type="ECO:0000256" key="2">
    <source>
        <dbReference type="ARBA" id="ARBA00004496"/>
    </source>
</evidence>
<dbReference type="PROSITE" id="PS51686">
    <property type="entry name" value="SAM_MT_RSMB_NOP"/>
    <property type="match status" value="1"/>
</dbReference>
<organism evidence="15">
    <name type="scientific">Candidatus Kentrum sp. FW</name>
    <dbReference type="NCBI Taxonomy" id="2126338"/>
    <lineage>
        <taxon>Bacteria</taxon>
        <taxon>Pseudomonadati</taxon>
        <taxon>Pseudomonadota</taxon>
        <taxon>Gammaproteobacteria</taxon>
        <taxon>Candidatus Kentrum</taxon>
    </lineage>
</organism>
<dbReference type="EMBL" id="CAADEW010000083">
    <property type="protein sequence ID" value="VFJ58569.1"/>
    <property type="molecule type" value="Genomic_DNA"/>
</dbReference>
<dbReference type="InterPro" id="IPR004573">
    <property type="entry name" value="rRNA_ssu_MeTfrase_B"/>
</dbReference>
<dbReference type="Pfam" id="PF22458">
    <property type="entry name" value="RsmF-B_ferredox"/>
    <property type="match status" value="1"/>
</dbReference>
<dbReference type="InterPro" id="IPR035926">
    <property type="entry name" value="NusB-like_sf"/>
</dbReference>
<dbReference type="InterPro" id="IPR029063">
    <property type="entry name" value="SAM-dependent_MTases_sf"/>
</dbReference>
<evidence type="ECO:0000256" key="10">
    <source>
        <dbReference type="ARBA" id="ARBA00030399"/>
    </source>
</evidence>
<evidence type="ECO:0000256" key="7">
    <source>
        <dbReference type="ARBA" id="ARBA00022679"/>
    </source>
</evidence>
<evidence type="ECO:0000256" key="9">
    <source>
        <dbReference type="ARBA" id="ARBA00022884"/>
    </source>
</evidence>
<dbReference type="InterPro" id="IPR001678">
    <property type="entry name" value="MeTrfase_RsmB-F_NOP2_dom"/>
</dbReference>
<proteinExistence type="inferred from homology"/>
<dbReference type="EMBL" id="CAADFD010000076">
    <property type="protein sequence ID" value="VFJ62757.1"/>
    <property type="molecule type" value="Genomic_DNA"/>
</dbReference>
<dbReference type="SUPFAM" id="SSF53335">
    <property type="entry name" value="S-adenosyl-L-methionine-dependent methyltransferases"/>
    <property type="match status" value="1"/>
</dbReference>
<keyword evidence="7 13" id="KW-0808">Transferase</keyword>
<evidence type="ECO:0000256" key="4">
    <source>
        <dbReference type="ARBA" id="ARBA00022490"/>
    </source>
</evidence>
<gene>
    <name evidence="15" type="ORF">BECKFW1821A_GA0114235_108312</name>
    <name evidence="16" type="ORF">BECKFW1821B_GA0114236_107612</name>
</gene>
<dbReference type="EC" id="2.1.1.176" evidence="3"/>
<protein>
    <recommendedName>
        <fullName evidence="3">16S rRNA (cytosine(967)-C(5))-methyltransferase</fullName>
        <ecNumber evidence="3">2.1.1.176</ecNumber>
    </recommendedName>
    <alternativeName>
        <fullName evidence="10">16S rRNA m5C967 methyltransferase</fullName>
    </alternativeName>
    <alternativeName>
        <fullName evidence="11">rRNA (cytosine-C(5)-)-methyltransferase RsmB</fullName>
    </alternativeName>
</protein>
<comment type="function">
    <text evidence="1">Specifically methylates the cytosine at position 967 (m5C967) of 16S rRNA.</text>
</comment>
<dbReference type="InterPro" id="IPR006027">
    <property type="entry name" value="NusB_RsmB_TIM44"/>
</dbReference>
<dbReference type="NCBIfam" id="NF008149">
    <property type="entry name" value="PRK10901.1"/>
    <property type="match status" value="1"/>
</dbReference>
<keyword evidence="5" id="KW-0698">rRNA processing</keyword>
<keyword evidence="8 13" id="KW-0949">S-adenosyl-L-methionine</keyword>
<keyword evidence="9 13" id="KW-0694">RNA-binding</keyword>
<dbReference type="InterPro" id="IPR023267">
    <property type="entry name" value="RCMT"/>
</dbReference>
<dbReference type="InterPro" id="IPR054728">
    <property type="entry name" value="RsmB-like_ferredoxin"/>
</dbReference>
<dbReference type="GO" id="GO:0006355">
    <property type="term" value="P:regulation of DNA-templated transcription"/>
    <property type="evidence" value="ECO:0007669"/>
    <property type="project" value="InterPro"/>
</dbReference>
<dbReference type="Pfam" id="PF01189">
    <property type="entry name" value="Methyltr_RsmB-F"/>
    <property type="match status" value="1"/>
</dbReference>
<evidence type="ECO:0000256" key="3">
    <source>
        <dbReference type="ARBA" id="ARBA00012140"/>
    </source>
</evidence>
<dbReference type="Gene3D" id="3.40.50.150">
    <property type="entry name" value="Vaccinia Virus protein VP39"/>
    <property type="match status" value="1"/>
</dbReference>
<feature type="binding site" evidence="13">
    <location>
        <position position="301"/>
    </location>
    <ligand>
        <name>S-adenosyl-L-methionine</name>
        <dbReference type="ChEBI" id="CHEBI:59789"/>
    </ligand>
</feature>
<sequence>MTSSRGVATEVLVCVLEQGHSLTAAFSKYPGLLEDSRDQAFAKELGFGVMRWLPRLQAIVTYLLDKPLRKKDADLRVLLLLGLYQLIYLRLPPHAAVAETVAIADSRKKPWAKGFINGVLRNFQRKREELLGRVDREAHVRFAHPRWLVREIKAAWPEDWENILSANNQQAPMTLRINARHTSRDAYLDRYFAHGASATIHAKSGIRLHKAMDVDRLPGFARGIVSVQDEAAQLSANLLDLAPGQYVLDACAAPGGKTAHILEQEPKLGLLTAIERDPARFTRLTATLARLGLDAQLVREDAGNPDRWWDGRYFHRILLDAPCSGSGIIRRHPDIKFHRRHEDITKLADTQAQLLAALWPLLAPQGLLLYVTCSLLPTENQWQIRRFLAEHPDARENTIHAVWGRSSIQQGGDGVPGRQILPGEDGMDGFYYALLEKR</sequence>